<dbReference type="PANTHER" id="PTHR30386">
    <property type="entry name" value="MEMBRANE FUSION SUBUNIT OF EMRAB-TOLC MULTIDRUG EFFLUX PUMP"/>
    <property type="match status" value="1"/>
</dbReference>
<protein>
    <submittedName>
        <fullName evidence="5">HlyD family efflux transporter periplasmic adaptor subunit</fullName>
    </submittedName>
</protein>
<keyword evidence="2" id="KW-0812">Transmembrane</keyword>
<keyword evidence="6" id="KW-1185">Reference proteome</keyword>
<comment type="subcellular location">
    <subcellularLocation>
        <location evidence="1">Cell envelope</location>
    </subcellularLocation>
</comment>
<keyword evidence="2" id="KW-1133">Transmembrane helix</keyword>
<dbReference type="Pfam" id="PF25963">
    <property type="entry name" value="Beta-barrel_AAEA"/>
    <property type="match status" value="1"/>
</dbReference>
<evidence type="ECO:0000259" key="4">
    <source>
        <dbReference type="Pfam" id="PF25963"/>
    </source>
</evidence>
<comment type="caution">
    <text evidence="5">The sequence shown here is derived from an EMBL/GenBank/DDBJ whole genome shotgun (WGS) entry which is preliminary data.</text>
</comment>
<dbReference type="InterPro" id="IPR058634">
    <property type="entry name" value="AaeA-lik-b-barrel"/>
</dbReference>
<dbReference type="EMBL" id="JBEWLZ010000005">
    <property type="protein sequence ID" value="MET1490399.1"/>
    <property type="molecule type" value="Genomic_DNA"/>
</dbReference>
<feature type="transmembrane region" description="Helical" evidence="2">
    <location>
        <begin position="22"/>
        <end position="44"/>
    </location>
</feature>
<dbReference type="SUPFAM" id="SSF111369">
    <property type="entry name" value="HlyD-like secretion proteins"/>
    <property type="match status" value="2"/>
</dbReference>
<evidence type="ECO:0000256" key="2">
    <source>
        <dbReference type="SAM" id="Phobius"/>
    </source>
</evidence>
<evidence type="ECO:0000313" key="6">
    <source>
        <dbReference type="Proteomes" id="UP001548590"/>
    </source>
</evidence>
<proteinExistence type="predicted"/>
<sequence>MSDNTPSPSIQTVQGQPRKRKALLAVMATVFVLAGLAWAAWWLVHGRWFQETDDAYVNGHVMQITPQVGGTVLSVRVEDTDSVKAGDLLVEIDRADARVAMEQAEAALAQAVREMRGVFAGNNTLAAQVRARQTEVDRLRQDLVRRQAIADTGALAMEELYHTRDALKTAEATLSAAQEQLAASKSQTDGIKVEAHPAVQRAAARYEETWLAWQRAQVTAPQGGMVARRNVQVGQRVAAGTPLMTVIPLDQVWVDANFKENQLRHMKVGQPVTLRADVYGSDVEFHGRIAGVGAGTGAAFALLPAQNATGNWIKVVQRVPVRIALDPEEIARHPLRIGLSMVAEVNTRDEEGAKPAPSAVTPVASIKTADTDIEQARARVREIIQQNLAHS</sequence>
<dbReference type="PANTHER" id="PTHR30386:SF19">
    <property type="entry name" value="MULTIDRUG EXPORT PROTEIN EMRA-RELATED"/>
    <property type="match status" value="1"/>
</dbReference>
<evidence type="ECO:0000259" key="3">
    <source>
        <dbReference type="Pfam" id="PF25885"/>
    </source>
</evidence>
<gene>
    <name evidence="5" type="ORF">ABVT11_11240</name>
</gene>
<evidence type="ECO:0000256" key="1">
    <source>
        <dbReference type="ARBA" id="ARBA00004196"/>
    </source>
</evidence>
<name>A0ABV2CR66_9RHOO</name>
<evidence type="ECO:0000313" key="5">
    <source>
        <dbReference type="EMBL" id="MET1490399.1"/>
    </source>
</evidence>
<accession>A0ABV2CR66</accession>
<dbReference type="Proteomes" id="UP001548590">
    <property type="component" value="Unassembled WGS sequence"/>
</dbReference>
<dbReference type="RefSeq" id="WP_345929074.1">
    <property type="nucleotide sequence ID" value="NZ_JBDIVF010000008.1"/>
</dbReference>
<dbReference type="Gene3D" id="2.40.30.170">
    <property type="match status" value="1"/>
</dbReference>
<dbReference type="Pfam" id="PF25885">
    <property type="entry name" value="HH_EMRA"/>
    <property type="match status" value="1"/>
</dbReference>
<feature type="domain" description="p-hydroxybenzoic acid efflux pump subunit AaeA-like beta-barrel" evidence="4">
    <location>
        <begin position="253"/>
        <end position="329"/>
    </location>
</feature>
<keyword evidence="2" id="KW-0472">Membrane</keyword>
<dbReference type="InterPro" id="IPR050739">
    <property type="entry name" value="MFP"/>
</dbReference>
<dbReference type="InterPro" id="IPR058633">
    <property type="entry name" value="EmrA/FarA_HH"/>
</dbReference>
<feature type="domain" description="Multidrug export protein EmrA/FarA alpha-helical hairpin" evidence="3">
    <location>
        <begin position="96"/>
        <end position="215"/>
    </location>
</feature>
<organism evidence="5 6">
    <name type="scientific">Uliginosibacterium paludis</name>
    <dbReference type="NCBI Taxonomy" id="1615952"/>
    <lineage>
        <taxon>Bacteria</taxon>
        <taxon>Pseudomonadati</taxon>
        <taxon>Pseudomonadota</taxon>
        <taxon>Betaproteobacteria</taxon>
        <taxon>Rhodocyclales</taxon>
        <taxon>Zoogloeaceae</taxon>
        <taxon>Uliginosibacterium</taxon>
    </lineage>
</organism>
<reference evidence="5 6" key="1">
    <citation type="submission" date="2024-07" db="EMBL/GenBank/DDBJ databases">
        <title>Uliginosibacterium paludis KCTC:42655.</title>
        <authorList>
            <person name="Kim M.K."/>
        </authorList>
    </citation>
    <scope>NUCLEOTIDE SEQUENCE [LARGE SCALE GENOMIC DNA]</scope>
    <source>
        <strain evidence="5 6">KCTC 42655</strain>
    </source>
</reference>
<dbReference type="Gene3D" id="2.40.50.100">
    <property type="match status" value="1"/>
</dbReference>